<dbReference type="Gene3D" id="3.40.640.10">
    <property type="entry name" value="Type I PLP-dependent aspartate aminotransferase-like (Major domain)"/>
    <property type="match status" value="1"/>
</dbReference>
<dbReference type="InterPro" id="IPR015421">
    <property type="entry name" value="PyrdxlP-dep_Trfase_major"/>
</dbReference>
<evidence type="ECO:0000256" key="3">
    <source>
        <dbReference type="ARBA" id="ARBA00022898"/>
    </source>
</evidence>
<dbReference type="Proteomes" id="UP000776629">
    <property type="component" value="Unassembled WGS sequence"/>
</dbReference>
<dbReference type="GO" id="GO:0016829">
    <property type="term" value="F:lyase activity"/>
    <property type="evidence" value="ECO:0007669"/>
    <property type="project" value="UniProtKB-KW"/>
</dbReference>
<name>A0ABS2EMM6_9LACO</name>
<dbReference type="PANTHER" id="PTHR43525:SF1">
    <property type="entry name" value="PROTEIN MALY"/>
    <property type="match status" value="1"/>
</dbReference>
<dbReference type="Pfam" id="PF00155">
    <property type="entry name" value="Aminotran_1_2"/>
    <property type="match status" value="1"/>
</dbReference>
<gene>
    <name evidence="7" type="ORF">H5993_03105</name>
</gene>
<dbReference type="CDD" id="cd00609">
    <property type="entry name" value="AAT_like"/>
    <property type="match status" value="1"/>
</dbReference>
<dbReference type="InterPro" id="IPR027619">
    <property type="entry name" value="C-S_lyase_PatB-like"/>
</dbReference>
<evidence type="ECO:0000256" key="5">
    <source>
        <dbReference type="ARBA" id="ARBA00037974"/>
    </source>
</evidence>
<dbReference type="Gene3D" id="3.90.1150.10">
    <property type="entry name" value="Aspartate Aminotransferase, domain 1"/>
    <property type="match status" value="1"/>
</dbReference>
<organism evidence="7 8">
    <name type="scientific">Limosilactobacillus alvi</name>
    <dbReference type="NCBI Taxonomy" id="990412"/>
    <lineage>
        <taxon>Bacteria</taxon>
        <taxon>Bacillati</taxon>
        <taxon>Bacillota</taxon>
        <taxon>Bacilli</taxon>
        <taxon>Lactobacillales</taxon>
        <taxon>Lactobacillaceae</taxon>
        <taxon>Limosilactobacillus</taxon>
    </lineage>
</organism>
<comment type="similarity">
    <text evidence="5">Belongs to the class-II pyridoxal-phosphate-dependent aminotransferase family. MalY/PatB cystathionine beta-lyase subfamily.</text>
</comment>
<keyword evidence="3" id="KW-0663">Pyridoxal phosphate</keyword>
<dbReference type="RefSeq" id="WP_204776185.1">
    <property type="nucleotide sequence ID" value="NZ_JACJJQ010000009.1"/>
</dbReference>
<keyword evidence="8" id="KW-1185">Reference proteome</keyword>
<comment type="caution">
    <text evidence="7">The sequence shown here is derived from an EMBL/GenBank/DDBJ whole genome shotgun (WGS) entry which is preliminary data.</text>
</comment>
<dbReference type="NCBIfam" id="TIGR04350">
    <property type="entry name" value="C_S_lyase_PatB"/>
    <property type="match status" value="1"/>
</dbReference>
<evidence type="ECO:0000256" key="4">
    <source>
        <dbReference type="ARBA" id="ARBA00023239"/>
    </source>
</evidence>
<evidence type="ECO:0000259" key="6">
    <source>
        <dbReference type="Pfam" id="PF00155"/>
    </source>
</evidence>
<dbReference type="SUPFAM" id="SSF53383">
    <property type="entry name" value="PLP-dependent transferases"/>
    <property type="match status" value="1"/>
</dbReference>
<evidence type="ECO:0000313" key="8">
    <source>
        <dbReference type="Proteomes" id="UP000776629"/>
    </source>
</evidence>
<reference evidence="7 8" key="1">
    <citation type="journal article" date="2021" name="Sci. Rep.">
        <title>The distribution of antibiotic resistance genes in chicken gut microbiota commensals.</title>
        <authorList>
            <person name="Juricova H."/>
            <person name="Matiasovicova J."/>
            <person name="Kubasova T."/>
            <person name="Cejkova D."/>
            <person name="Rychlik I."/>
        </authorList>
    </citation>
    <scope>NUCLEOTIDE SEQUENCE [LARGE SCALE GENOMIC DNA]</scope>
    <source>
        <strain evidence="7 8">An810</strain>
    </source>
</reference>
<dbReference type="InterPro" id="IPR015424">
    <property type="entry name" value="PyrdxlP-dep_Trfase"/>
</dbReference>
<keyword evidence="4 7" id="KW-0456">Lyase</keyword>
<dbReference type="InterPro" id="IPR004839">
    <property type="entry name" value="Aminotransferase_I/II_large"/>
</dbReference>
<dbReference type="InterPro" id="IPR015422">
    <property type="entry name" value="PyrdxlP-dep_Trfase_small"/>
</dbReference>
<evidence type="ECO:0000313" key="7">
    <source>
        <dbReference type="EMBL" id="MBM6753752.1"/>
    </source>
</evidence>
<evidence type="ECO:0000256" key="1">
    <source>
        <dbReference type="ARBA" id="ARBA00001933"/>
    </source>
</evidence>
<sequence length="388" mass="43372">MNFDQQFNRRQTNSFKWAVGENKLPMSIADMDFQTAPAITNALAKKVKTGIYGYEMIPEAYYQAVGDWYATEHHARPKREWMLFVSGVVPALASVLRRLTNPGDQILIQAPVYNMFFTTIQNNGRQVLSSDLVYDPKQHTYHIDWEDLEAKFAQPLTTMMILCNPQNPGGMIWTKQELQHLAELGQKYGVTIFADEIHGDLTFNEGGYVPFFSLPEQFLQAVVIAVSPSKTFNIAATHAATLFVPNAYLREVVDQGLQNDGLTGVNLTAIPASIAAYTQSQEWYHELLDYLKGNLELVEQTIKERLAGKVAVVPSAATYLVWLDISALSHDSVAFTDFLESTSGLILNPGTMYGEAGKHFVRMNVAYPRAVVADGLQRLIKGVKAWPK</sequence>
<evidence type="ECO:0000256" key="2">
    <source>
        <dbReference type="ARBA" id="ARBA00012224"/>
    </source>
</evidence>
<dbReference type="EC" id="4.4.1.13" evidence="2"/>
<accession>A0ABS2EMM6</accession>
<dbReference type="PANTHER" id="PTHR43525">
    <property type="entry name" value="PROTEIN MALY"/>
    <property type="match status" value="1"/>
</dbReference>
<proteinExistence type="inferred from homology"/>
<feature type="domain" description="Aminotransferase class I/classII large" evidence="6">
    <location>
        <begin position="22"/>
        <end position="378"/>
    </location>
</feature>
<protein>
    <recommendedName>
        <fullName evidence="2">cysteine-S-conjugate beta-lyase</fullName>
        <ecNumber evidence="2">4.4.1.13</ecNumber>
    </recommendedName>
</protein>
<comment type="cofactor">
    <cofactor evidence="1">
        <name>pyridoxal 5'-phosphate</name>
        <dbReference type="ChEBI" id="CHEBI:597326"/>
    </cofactor>
</comment>
<dbReference type="InterPro" id="IPR051798">
    <property type="entry name" value="Class-II_PLP-Dep_Aminotrans"/>
</dbReference>
<dbReference type="EMBL" id="JACJJQ010000009">
    <property type="protein sequence ID" value="MBM6753752.1"/>
    <property type="molecule type" value="Genomic_DNA"/>
</dbReference>